<dbReference type="InterPro" id="IPR004603">
    <property type="entry name" value="DNA_mismatch_endonuc_vsr"/>
</dbReference>
<sequence length="156" mass="18846">MLDDHTLEQRSYNMSKIKRKDTKPELIVRKYLFSKGLRYRIDDKRYPGRPDLVLPKYKTVIYVNGCFWHHHNCKYFVWPKSNIEYWREKIEKNVSRDTLNYNKMKDMGWSVIIIWECQLKKDKREETLDELFREIVNTNGSYSSEVKLGSTGVLLD</sequence>
<evidence type="ECO:0000256" key="4">
    <source>
        <dbReference type="ARBA" id="ARBA00022801"/>
    </source>
</evidence>
<comment type="caution">
    <text evidence="7">The sequence shown here is derived from an EMBL/GenBank/DDBJ whole genome shotgun (WGS) entry which is preliminary data.</text>
</comment>
<dbReference type="GO" id="GO:0006298">
    <property type="term" value="P:mismatch repair"/>
    <property type="evidence" value="ECO:0007669"/>
    <property type="project" value="UniProtKB-UniRule"/>
</dbReference>
<dbReference type="Gene3D" id="3.40.960.10">
    <property type="entry name" value="VSR Endonuclease"/>
    <property type="match status" value="1"/>
</dbReference>
<evidence type="ECO:0000313" key="8">
    <source>
        <dbReference type="Proteomes" id="UP000295500"/>
    </source>
</evidence>
<evidence type="ECO:0000313" key="7">
    <source>
        <dbReference type="EMBL" id="TDP46462.1"/>
    </source>
</evidence>
<evidence type="ECO:0000256" key="2">
    <source>
        <dbReference type="ARBA" id="ARBA00022759"/>
    </source>
</evidence>
<keyword evidence="5 6" id="KW-0234">DNA repair</keyword>
<dbReference type="SUPFAM" id="SSF52980">
    <property type="entry name" value="Restriction endonuclease-like"/>
    <property type="match status" value="1"/>
</dbReference>
<dbReference type="EC" id="3.1.-.-" evidence="6"/>
<dbReference type="PIRSF" id="PIRSF018267">
    <property type="entry name" value="VSR_endonuc"/>
    <property type="match status" value="1"/>
</dbReference>
<keyword evidence="4 6" id="KW-0378">Hydrolase</keyword>
<organism evidence="7 8">
    <name type="scientific">Aminicella lysinilytica</name>
    <dbReference type="NCBI Taxonomy" id="433323"/>
    <lineage>
        <taxon>Bacteria</taxon>
        <taxon>Bacillati</taxon>
        <taxon>Bacillota</taxon>
        <taxon>Clostridia</taxon>
        <taxon>Peptostreptococcales</taxon>
        <taxon>Anaerovoracaceae</taxon>
        <taxon>Aminicella</taxon>
    </lineage>
</organism>
<reference evidence="7 8" key="1">
    <citation type="submission" date="2019-03" db="EMBL/GenBank/DDBJ databases">
        <title>Genomic Encyclopedia of Type Strains, Phase IV (KMG-IV): sequencing the most valuable type-strain genomes for metagenomic binning, comparative biology and taxonomic classification.</title>
        <authorList>
            <person name="Goeker M."/>
        </authorList>
    </citation>
    <scope>NUCLEOTIDE SEQUENCE [LARGE SCALE GENOMIC DNA]</scope>
    <source>
        <strain evidence="7 8">DSM 28287</strain>
    </source>
</reference>
<keyword evidence="2 6" id="KW-0255">Endonuclease</keyword>
<dbReference type="Proteomes" id="UP000295500">
    <property type="component" value="Unassembled WGS sequence"/>
</dbReference>
<comment type="function">
    <text evidence="6">May nick specific sequences that contain T:G mispairs resulting from m5C-deamination.</text>
</comment>
<gene>
    <name evidence="7" type="ORF">EV211_1596</name>
</gene>
<comment type="similarity">
    <text evidence="6">Belongs to the vsr family.</text>
</comment>
<dbReference type="AlphaFoldDB" id="A0A4R6PWP2"/>
<evidence type="ECO:0000256" key="1">
    <source>
        <dbReference type="ARBA" id="ARBA00022722"/>
    </source>
</evidence>
<dbReference type="GO" id="GO:0016787">
    <property type="term" value="F:hydrolase activity"/>
    <property type="evidence" value="ECO:0007669"/>
    <property type="project" value="UniProtKB-KW"/>
</dbReference>
<protein>
    <recommendedName>
        <fullName evidence="6">Very short patch repair endonuclease</fullName>
        <ecNumber evidence="6">3.1.-.-</ecNumber>
    </recommendedName>
</protein>
<evidence type="ECO:0000256" key="5">
    <source>
        <dbReference type="ARBA" id="ARBA00023204"/>
    </source>
</evidence>
<dbReference type="CDD" id="cd00221">
    <property type="entry name" value="Vsr"/>
    <property type="match status" value="1"/>
</dbReference>
<evidence type="ECO:0000256" key="3">
    <source>
        <dbReference type="ARBA" id="ARBA00022763"/>
    </source>
</evidence>
<dbReference type="Pfam" id="PF03852">
    <property type="entry name" value="Vsr"/>
    <property type="match status" value="1"/>
</dbReference>
<name>A0A4R6PWP2_9FIRM</name>
<keyword evidence="8" id="KW-1185">Reference proteome</keyword>
<proteinExistence type="inferred from homology"/>
<accession>A0A4R6PWP2</accession>
<keyword evidence="1 6" id="KW-0540">Nuclease</keyword>
<dbReference type="GO" id="GO:0004519">
    <property type="term" value="F:endonuclease activity"/>
    <property type="evidence" value="ECO:0007669"/>
    <property type="project" value="UniProtKB-KW"/>
</dbReference>
<dbReference type="EMBL" id="SNXO01000059">
    <property type="protein sequence ID" value="TDP46462.1"/>
    <property type="molecule type" value="Genomic_DNA"/>
</dbReference>
<dbReference type="NCBIfam" id="TIGR00632">
    <property type="entry name" value="vsr"/>
    <property type="match status" value="1"/>
</dbReference>
<keyword evidence="3 6" id="KW-0227">DNA damage</keyword>
<dbReference type="InterPro" id="IPR011335">
    <property type="entry name" value="Restrct_endonuc-II-like"/>
</dbReference>
<evidence type="ECO:0000256" key="6">
    <source>
        <dbReference type="PIRNR" id="PIRNR018267"/>
    </source>
</evidence>